<evidence type="ECO:0000313" key="15">
    <source>
        <dbReference type="Proteomes" id="UP000789572"/>
    </source>
</evidence>
<dbReference type="GO" id="GO:0004608">
    <property type="term" value="F:phosphatidylethanolamine N-methyltransferase activity"/>
    <property type="evidence" value="ECO:0007669"/>
    <property type="project" value="UniProtKB-UniRule"/>
</dbReference>
<evidence type="ECO:0000256" key="12">
    <source>
        <dbReference type="RuleBase" id="RU361122"/>
    </source>
</evidence>
<organism evidence="14 15">
    <name type="scientific">Paraglomus occultum</name>
    <dbReference type="NCBI Taxonomy" id="144539"/>
    <lineage>
        <taxon>Eukaryota</taxon>
        <taxon>Fungi</taxon>
        <taxon>Fungi incertae sedis</taxon>
        <taxon>Mucoromycota</taxon>
        <taxon>Glomeromycotina</taxon>
        <taxon>Glomeromycetes</taxon>
        <taxon>Paraglomerales</taxon>
        <taxon>Paraglomeraceae</taxon>
        <taxon>Paraglomus</taxon>
    </lineage>
</organism>
<feature type="transmembrane region" description="Helical" evidence="12">
    <location>
        <begin position="120"/>
        <end position="140"/>
    </location>
</feature>
<evidence type="ECO:0000256" key="4">
    <source>
        <dbReference type="ARBA" id="ARBA00022679"/>
    </source>
</evidence>
<keyword evidence="7 12" id="KW-1133">Transmembrane helix</keyword>
<comment type="caution">
    <text evidence="12">Lacks conserved residue(s) required for the propagation of feature annotation.</text>
</comment>
<keyword evidence="9 12" id="KW-0472">Membrane</keyword>
<dbReference type="InterPro" id="IPR007318">
    <property type="entry name" value="Phopholipid_MeTrfase"/>
</dbReference>
<dbReference type="EC" id="2.1.1.17" evidence="12"/>
<dbReference type="Gene3D" id="1.20.120.1630">
    <property type="match status" value="1"/>
</dbReference>
<dbReference type="AlphaFoldDB" id="A0A9N9A8F4"/>
<dbReference type="GO" id="GO:0006656">
    <property type="term" value="P:phosphatidylcholine biosynthetic process"/>
    <property type="evidence" value="ECO:0007669"/>
    <property type="project" value="UniProtKB-UniRule"/>
</dbReference>
<name>A0A9N9A8F4_9GLOM</name>
<evidence type="ECO:0000256" key="7">
    <source>
        <dbReference type="ARBA" id="ARBA00022989"/>
    </source>
</evidence>
<keyword evidence="15" id="KW-1185">Reference proteome</keyword>
<dbReference type="PIRSF" id="PIRSF000383">
    <property type="entry name" value="PEAMT"/>
    <property type="match status" value="1"/>
</dbReference>
<evidence type="ECO:0000256" key="10">
    <source>
        <dbReference type="ARBA" id="ARBA00023209"/>
    </source>
</evidence>
<comment type="caution">
    <text evidence="14">The sequence shown here is derived from an EMBL/GenBank/DDBJ whole genome shotgun (WGS) entry which is preliminary data.</text>
</comment>
<feature type="transmembrane region" description="Helical" evidence="12">
    <location>
        <begin position="336"/>
        <end position="357"/>
    </location>
</feature>
<keyword evidence="3 12" id="KW-0489">Methyltransferase</keyword>
<feature type="non-terminal residue" evidence="14">
    <location>
        <position position="1"/>
    </location>
</feature>
<feature type="region of interest" description="Disordered" evidence="13">
    <location>
        <begin position="827"/>
        <end position="847"/>
    </location>
</feature>
<keyword evidence="2 12" id="KW-0444">Lipid biosynthesis</keyword>
<comment type="subcellular location">
    <subcellularLocation>
        <location evidence="1">Endomembrane system</location>
        <topology evidence="1">Multi-pass membrane protein</topology>
    </subcellularLocation>
    <subcellularLocation>
        <location evidence="12">Endoplasmic reticulum membrane</location>
        <topology evidence="12">Multi-pass membrane protein</topology>
    </subcellularLocation>
</comment>
<dbReference type="PANTHER" id="PTHR32138:SF0">
    <property type="entry name" value="PHOSPHATIDYLETHANOLAMINE N-METHYLTRANSFERASE"/>
    <property type="match status" value="1"/>
</dbReference>
<evidence type="ECO:0000256" key="5">
    <source>
        <dbReference type="ARBA" id="ARBA00022691"/>
    </source>
</evidence>
<dbReference type="Proteomes" id="UP000789572">
    <property type="component" value="Unassembled WGS sequence"/>
</dbReference>
<proteinExistence type="inferred from homology"/>
<evidence type="ECO:0000256" key="2">
    <source>
        <dbReference type="ARBA" id="ARBA00022516"/>
    </source>
</evidence>
<gene>
    <name evidence="14" type="ORF">POCULU_LOCUS3696</name>
</gene>
<evidence type="ECO:0000256" key="1">
    <source>
        <dbReference type="ARBA" id="ARBA00004127"/>
    </source>
</evidence>
<dbReference type="OrthoDB" id="4583at2759"/>
<feature type="transmembrane region" description="Helical" evidence="12">
    <location>
        <begin position="398"/>
        <end position="418"/>
    </location>
</feature>
<dbReference type="GO" id="GO:0032259">
    <property type="term" value="P:methylation"/>
    <property type="evidence" value="ECO:0007669"/>
    <property type="project" value="UniProtKB-KW"/>
</dbReference>
<feature type="transmembrane region" description="Helical" evidence="12">
    <location>
        <begin position="304"/>
        <end position="324"/>
    </location>
</feature>
<evidence type="ECO:0000256" key="6">
    <source>
        <dbReference type="ARBA" id="ARBA00022692"/>
    </source>
</evidence>
<feature type="transmembrane region" description="Helical" evidence="12">
    <location>
        <begin position="221"/>
        <end position="243"/>
    </location>
</feature>
<keyword evidence="10 12" id="KW-0594">Phospholipid biosynthesis</keyword>
<dbReference type="Gene3D" id="2.60.40.2840">
    <property type="match status" value="1"/>
</dbReference>
<evidence type="ECO:0000256" key="9">
    <source>
        <dbReference type="ARBA" id="ARBA00023136"/>
    </source>
</evidence>
<dbReference type="InterPro" id="IPR016219">
    <property type="entry name" value="Phosphatid-EA_MeTrfase_fun"/>
</dbReference>
<keyword evidence="12" id="KW-0256">Endoplasmic reticulum</keyword>
<feature type="region of interest" description="Disordered" evidence="13">
    <location>
        <begin position="543"/>
        <end position="598"/>
    </location>
</feature>
<comment type="similarity">
    <text evidence="12">Belongs to the class VI-like SAM-binding methyltransferase superfamily. CHO2 family.</text>
</comment>
<keyword evidence="4 12" id="KW-0808">Transferase</keyword>
<comment type="pathway">
    <text evidence="12">Phospholipid metabolism; phosphatidylcholine biosynthesis.</text>
</comment>
<protein>
    <recommendedName>
        <fullName evidence="12">Phosphatidylethanolamine N-methyltransferase</fullName>
        <shortName evidence="12">PEAMT</shortName>
        <ecNumber evidence="12">2.1.1.17</ecNumber>
    </recommendedName>
</protein>
<keyword evidence="6 12" id="KW-0812">Transmembrane</keyword>
<keyword evidence="8 12" id="KW-0443">Lipid metabolism</keyword>
<feature type="compositionally biased region" description="Low complexity" evidence="13">
    <location>
        <begin position="559"/>
        <end position="598"/>
    </location>
</feature>
<feature type="region of interest" description="Disordered" evidence="13">
    <location>
        <begin position="160"/>
        <end position="184"/>
    </location>
</feature>
<dbReference type="Pfam" id="PF04191">
    <property type="entry name" value="PEMT"/>
    <property type="match status" value="2"/>
</dbReference>
<feature type="compositionally biased region" description="Low complexity" evidence="13">
    <location>
        <begin position="160"/>
        <end position="177"/>
    </location>
</feature>
<keyword evidence="5 12" id="KW-0949">S-adenosyl-L-methionine</keyword>
<dbReference type="GO" id="GO:0005789">
    <property type="term" value="C:endoplasmic reticulum membrane"/>
    <property type="evidence" value="ECO:0007669"/>
    <property type="project" value="UniProtKB-SubCell"/>
</dbReference>
<dbReference type="EMBL" id="CAJVPJ010000427">
    <property type="protein sequence ID" value="CAG8523447.1"/>
    <property type="molecule type" value="Genomic_DNA"/>
</dbReference>
<evidence type="ECO:0000256" key="11">
    <source>
        <dbReference type="ARBA" id="ARBA00023264"/>
    </source>
</evidence>
<evidence type="ECO:0000256" key="13">
    <source>
        <dbReference type="SAM" id="MobiDB-lite"/>
    </source>
</evidence>
<reference evidence="14" key="1">
    <citation type="submission" date="2021-06" db="EMBL/GenBank/DDBJ databases">
        <authorList>
            <person name="Kallberg Y."/>
            <person name="Tangrot J."/>
            <person name="Rosling A."/>
        </authorList>
    </citation>
    <scope>NUCLEOTIDE SEQUENCE</scope>
    <source>
        <strain evidence="14">IA702</strain>
    </source>
</reference>
<keyword evidence="11 12" id="KW-1208">Phospholipid metabolism</keyword>
<dbReference type="PANTHER" id="PTHR32138">
    <property type="entry name" value="PHOSPHATIDYLETHANOLAMINE N-METHYLTRANSFERASE"/>
    <property type="match status" value="1"/>
</dbReference>
<evidence type="ECO:0000313" key="14">
    <source>
        <dbReference type="EMBL" id="CAG8523447.1"/>
    </source>
</evidence>
<sequence length="847" mass="95817">SVPVEFNTWLLFRELVDLILLNDFTSYICFALANFNIPEHSSFIVHVLRWAGGLFLFWFNVWVKNDAHRVVKDFAWYWGDFFFLEEQTLTFDGVFEMAPHPMYSVGYCGYYGISMMMASYTVLFVSLAAHAAQFAFLVFVENPHIDKIYNDPKPLRAKLSPSPKALLTSSTSSSSSTNAGSLHDHLSTSTALQPTLADFSHPPTSFQYFRRDLIVFKNFDLLRAADLFVVIIIFYATAVPLLISGASENAVQMFVVGQCLAWRIFHTYVLGAILDLQSKEKFWTKHYIKFGGTVKEAFDNWKSIYNLSLSMTYVTFLIASYKLYSLPFDWSYGTVLLRHTLGILLIALHIWTSISVFEELGDFGWFYGDFFLDEYPSTLCYTGIYRFLNNPEKLIGHAAFWGITLISSSWVIFGLALFSQTSNFLFLKYVESPHMKKLYGDEIRKEDGVSKTIRRVNIFPERVREEVSKIGAPQMWAVRRVVNEVRGSVVKEVRERVVEAAEAVGEIVEVAGNLIQKEHEKMILNNRRKSKIDPSRFSITLIPPRSAPIAQTPTSPIRTPHSSEPPSLSSSPSSTTSTSSRSSSPSSASPSSASPSFSQPISYSLGTPISIRWTAPKNHGRKDWIGLYKFGANNSRILTNVGSWGRYFYVGNVEEENDDEVESKDAKLRSESNANVIGNEHEQDKDDIVSGELTFRGEKLFWEVGTYEFRYHHDDEHHVLAISAPFEITTPVLTQSNLFCLPIIEQTLLKLVQKSLDSDPKLIPKSTNDDYVVMKEEHAKRIVYGIRMIFGVDFVWDVAVVDANVARLAKRIYEAHRVLTLGPSTKSGNPVDCDKSSEGESIQAIPH</sequence>
<feature type="transmembrane region" description="Helical" evidence="12">
    <location>
        <begin position="47"/>
        <end position="63"/>
    </location>
</feature>
<dbReference type="PROSITE" id="PS51598">
    <property type="entry name" value="SAM_CHO2"/>
    <property type="match status" value="1"/>
</dbReference>
<evidence type="ECO:0000256" key="3">
    <source>
        <dbReference type="ARBA" id="ARBA00022603"/>
    </source>
</evidence>
<feature type="transmembrane region" description="Helical" evidence="12">
    <location>
        <begin position="15"/>
        <end position="35"/>
    </location>
</feature>
<comment type="catalytic activity">
    <reaction evidence="12">
        <text>a 1,2-diacyl-sn-glycero-3-phosphoethanolamine + S-adenosyl-L-methionine = a 1,2-diacyl-sn-glycero-3-phospho-N-methylethanolamine + S-adenosyl-L-homocysteine + H(+)</text>
        <dbReference type="Rhea" id="RHEA:11164"/>
        <dbReference type="ChEBI" id="CHEBI:15378"/>
        <dbReference type="ChEBI" id="CHEBI:57856"/>
        <dbReference type="ChEBI" id="CHEBI:59789"/>
        <dbReference type="ChEBI" id="CHEBI:64573"/>
        <dbReference type="ChEBI" id="CHEBI:64612"/>
        <dbReference type="EC" id="2.1.1.17"/>
    </reaction>
</comment>
<accession>A0A9N9A8F4</accession>
<comment type="function">
    <text evidence="12">Catalyzes the first step of the methylation pathway of phosphatidylcholine biosynthesis, the SAM-dependent methylation of phosphatidylethanolamine (PE) to phosphatidylmonomethylethanolamine (PMME).</text>
</comment>
<evidence type="ECO:0000256" key="8">
    <source>
        <dbReference type="ARBA" id="ARBA00023098"/>
    </source>
</evidence>